<dbReference type="InterPro" id="IPR001537">
    <property type="entry name" value="SpoU_MeTrfase"/>
</dbReference>
<keyword evidence="5" id="KW-1185">Reference proteome</keyword>
<dbReference type="GO" id="GO:0008168">
    <property type="term" value="F:methyltransferase activity"/>
    <property type="evidence" value="ECO:0007669"/>
    <property type="project" value="UniProtKB-KW"/>
</dbReference>
<protein>
    <submittedName>
        <fullName evidence="4">TrmH family RNA methyltransferase</fullName>
    </submittedName>
</protein>
<comment type="caution">
    <text evidence="4">The sequence shown here is derived from an EMBL/GenBank/DDBJ whole genome shotgun (WGS) entry which is preliminary data.</text>
</comment>
<dbReference type="EMBL" id="JBHSGW010000021">
    <property type="protein sequence ID" value="MFC4739912.1"/>
    <property type="molecule type" value="Genomic_DNA"/>
</dbReference>
<keyword evidence="2" id="KW-0808">Transferase</keyword>
<feature type="domain" description="tRNA/rRNA methyltransferase SpoU type" evidence="3">
    <location>
        <begin position="17"/>
        <end position="159"/>
    </location>
</feature>
<dbReference type="SUPFAM" id="SSF75217">
    <property type="entry name" value="alpha/beta knot"/>
    <property type="match status" value="1"/>
</dbReference>
<dbReference type="PANTHER" id="PTHR46429">
    <property type="entry name" value="23S RRNA (GUANOSINE-2'-O-)-METHYLTRANSFERASE RLMB"/>
    <property type="match status" value="1"/>
</dbReference>
<keyword evidence="1 4" id="KW-0489">Methyltransferase</keyword>
<dbReference type="InterPro" id="IPR029028">
    <property type="entry name" value="Alpha/beta_knot_MTases"/>
</dbReference>
<evidence type="ECO:0000313" key="5">
    <source>
        <dbReference type="Proteomes" id="UP001595885"/>
    </source>
</evidence>
<dbReference type="Gene3D" id="3.40.1280.10">
    <property type="match status" value="1"/>
</dbReference>
<dbReference type="GO" id="GO:0032259">
    <property type="term" value="P:methylation"/>
    <property type="evidence" value="ECO:0007669"/>
    <property type="project" value="UniProtKB-KW"/>
</dbReference>
<accession>A0ABV9P772</accession>
<dbReference type="InterPro" id="IPR004441">
    <property type="entry name" value="rRNA_MeTrfase_TrmH"/>
</dbReference>
<evidence type="ECO:0000256" key="2">
    <source>
        <dbReference type="ARBA" id="ARBA00022679"/>
    </source>
</evidence>
<evidence type="ECO:0000256" key="1">
    <source>
        <dbReference type="ARBA" id="ARBA00022603"/>
    </source>
</evidence>
<evidence type="ECO:0000259" key="3">
    <source>
        <dbReference type="Pfam" id="PF00588"/>
    </source>
</evidence>
<dbReference type="RefSeq" id="WP_379740243.1">
    <property type="nucleotide sequence ID" value="NZ_JBHSGW010000021.1"/>
</dbReference>
<dbReference type="PANTHER" id="PTHR46429:SF1">
    <property type="entry name" value="23S RRNA (GUANOSINE-2'-O-)-METHYLTRANSFERASE RLMB"/>
    <property type="match status" value="1"/>
</dbReference>
<evidence type="ECO:0000313" key="4">
    <source>
        <dbReference type="EMBL" id="MFC4739912.1"/>
    </source>
</evidence>
<dbReference type="CDD" id="cd18082">
    <property type="entry name" value="SpoU-like_family"/>
    <property type="match status" value="1"/>
</dbReference>
<reference evidence="5" key="1">
    <citation type="journal article" date="2019" name="Int. J. Syst. Evol. Microbiol.">
        <title>The Global Catalogue of Microorganisms (GCM) 10K type strain sequencing project: providing services to taxonomists for standard genome sequencing and annotation.</title>
        <authorList>
            <consortium name="The Broad Institute Genomics Platform"/>
            <consortium name="The Broad Institute Genome Sequencing Center for Infectious Disease"/>
            <person name="Wu L."/>
            <person name="Ma J."/>
        </authorList>
    </citation>
    <scope>NUCLEOTIDE SEQUENCE [LARGE SCALE GENOMIC DNA]</scope>
    <source>
        <strain evidence="5">CCUG 50349</strain>
    </source>
</reference>
<name>A0ABV9P772_9FLAO</name>
<dbReference type="Pfam" id="PF00588">
    <property type="entry name" value="SpoU_methylase"/>
    <property type="match status" value="1"/>
</dbReference>
<sequence length="171" mass="19438">MQLTHDSTHFKKQKFPIILFCENVSNAPNIGSLFRICDAFGIQEIVFNGEASNILSRKMKKTSRATEKYVPYKVISDIESYLLEIKKEHQLIALEITNNSTSLQKHKFDFNKPIVLVIGDENFGVSDATLKQCNEVIHIDMFGENSSMNVVQAANIALYEMTKQFETNLNS</sequence>
<dbReference type="InterPro" id="IPR029026">
    <property type="entry name" value="tRNA_m1G_MTases_N"/>
</dbReference>
<gene>
    <name evidence="4" type="ORF">ACFO3U_07890</name>
</gene>
<organism evidence="4 5">
    <name type="scientific">Flavobacterium ponti</name>
    <dbReference type="NCBI Taxonomy" id="665133"/>
    <lineage>
        <taxon>Bacteria</taxon>
        <taxon>Pseudomonadati</taxon>
        <taxon>Bacteroidota</taxon>
        <taxon>Flavobacteriia</taxon>
        <taxon>Flavobacteriales</taxon>
        <taxon>Flavobacteriaceae</taxon>
        <taxon>Flavobacterium</taxon>
    </lineage>
</organism>
<dbReference type="Proteomes" id="UP001595885">
    <property type="component" value="Unassembled WGS sequence"/>
</dbReference>
<proteinExistence type="predicted"/>